<gene>
    <name evidence="1" type="ORF">BDN72DRAFT_863892</name>
</gene>
<proteinExistence type="predicted"/>
<name>A0ACD3A684_9AGAR</name>
<reference evidence="1 2" key="1">
    <citation type="journal article" date="2019" name="Nat. Ecol. Evol.">
        <title>Megaphylogeny resolves global patterns of mushroom evolution.</title>
        <authorList>
            <person name="Varga T."/>
            <person name="Krizsan K."/>
            <person name="Foldi C."/>
            <person name="Dima B."/>
            <person name="Sanchez-Garcia M."/>
            <person name="Sanchez-Ramirez S."/>
            <person name="Szollosi G.J."/>
            <person name="Szarkandi J.G."/>
            <person name="Papp V."/>
            <person name="Albert L."/>
            <person name="Andreopoulos W."/>
            <person name="Angelini C."/>
            <person name="Antonin V."/>
            <person name="Barry K.W."/>
            <person name="Bougher N.L."/>
            <person name="Buchanan P."/>
            <person name="Buyck B."/>
            <person name="Bense V."/>
            <person name="Catcheside P."/>
            <person name="Chovatia M."/>
            <person name="Cooper J."/>
            <person name="Damon W."/>
            <person name="Desjardin D."/>
            <person name="Finy P."/>
            <person name="Geml J."/>
            <person name="Haridas S."/>
            <person name="Hughes K."/>
            <person name="Justo A."/>
            <person name="Karasinski D."/>
            <person name="Kautmanova I."/>
            <person name="Kiss B."/>
            <person name="Kocsube S."/>
            <person name="Kotiranta H."/>
            <person name="LaButti K.M."/>
            <person name="Lechner B.E."/>
            <person name="Liimatainen K."/>
            <person name="Lipzen A."/>
            <person name="Lukacs Z."/>
            <person name="Mihaltcheva S."/>
            <person name="Morgado L.N."/>
            <person name="Niskanen T."/>
            <person name="Noordeloos M.E."/>
            <person name="Ohm R.A."/>
            <person name="Ortiz-Santana B."/>
            <person name="Ovrebo C."/>
            <person name="Racz N."/>
            <person name="Riley R."/>
            <person name="Savchenko A."/>
            <person name="Shiryaev A."/>
            <person name="Soop K."/>
            <person name="Spirin V."/>
            <person name="Szebenyi C."/>
            <person name="Tomsovsky M."/>
            <person name="Tulloss R.E."/>
            <person name="Uehling J."/>
            <person name="Grigoriev I.V."/>
            <person name="Vagvolgyi C."/>
            <person name="Papp T."/>
            <person name="Martin F.M."/>
            <person name="Miettinen O."/>
            <person name="Hibbett D.S."/>
            <person name="Nagy L.G."/>
        </authorList>
    </citation>
    <scope>NUCLEOTIDE SEQUENCE [LARGE SCALE GENOMIC DNA]</scope>
    <source>
        <strain evidence="1 2">NL-1719</strain>
    </source>
</reference>
<protein>
    <submittedName>
        <fullName evidence="1">Uncharacterized protein</fullName>
    </submittedName>
</protein>
<accession>A0ACD3A684</accession>
<sequence>MSNVDDAFERAYGPPKLDTKTTTSSPTGSRTGDGGSSTTRVFRSKSLHHPRAPPVPPPPRRKRPESIQVLPAPPPTPHSPSLFEVIDGESVGYGEHFVRVDVFGSSKGNFDAVYPLEESFIEFELGSGSGSSPLRLGHFQRTLATLQPRFEALQPKLDKARYKAEAGLSRRGFVRGAVGVAGHSGNGPMIYGKTAAELQEEEGEGEMVKMGFGVDVASRRDEEEGESGEERLDGGVVGCGCWCWSGSVCGEGEGCSGWAGQNAFMVCEEKIDVVFVESNVEWVFRSGKGLGYLDGYSWNAKGLRLHLELFEEWDYFEVELGHSKHVRHWIRLAKTDGIIREGETNACETRCFGEKYDLAIEEEVLVGGIPKTKLVPRQHTVRQEKEKICLWFS</sequence>
<keyword evidence="2" id="KW-1185">Reference proteome</keyword>
<organism evidence="1 2">
    <name type="scientific">Pluteus cervinus</name>
    <dbReference type="NCBI Taxonomy" id="181527"/>
    <lineage>
        <taxon>Eukaryota</taxon>
        <taxon>Fungi</taxon>
        <taxon>Dikarya</taxon>
        <taxon>Basidiomycota</taxon>
        <taxon>Agaricomycotina</taxon>
        <taxon>Agaricomycetes</taxon>
        <taxon>Agaricomycetidae</taxon>
        <taxon>Agaricales</taxon>
        <taxon>Pluteineae</taxon>
        <taxon>Pluteaceae</taxon>
        <taxon>Pluteus</taxon>
    </lineage>
</organism>
<evidence type="ECO:0000313" key="2">
    <source>
        <dbReference type="Proteomes" id="UP000308600"/>
    </source>
</evidence>
<dbReference type="Proteomes" id="UP000308600">
    <property type="component" value="Unassembled WGS sequence"/>
</dbReference>
<dbReference type="EMBL" id="ML208699">
    <property type="protein sequence ID" value="TFK61061.1"/>
    <property type="molecule type" value="Genomic_DNA"/>
</dbReference>
<evidence type="ECO:0000313" key="1">
    <source>
        <dbReference type="EMBL" id="TFK61061.1"/>
    </source>
</evidence>